<feature type="domain" description="GST N-terminal" evidence="2">
    <location>
        <begin position="1"/>
        <end position="82"/>
    </location>
</feature>
<accession>A0A2R4FXH7</accession>
<dbReference type="PROSITE" id="PS50404">
    <property type="entry name" value="GST_NTER"/>
    <property type="match status" value="1"/>
</dbReference>
<feature type="domain" description="GST C-terminal" evidence="3">
    <location>
        <begin position="90"/>
        <end position="212"/>
    </location>
</feature>
<dbReference type="EMBL" id="MF034835">
    <property type="protein sequence ID" value="AVT42201.1"/>
    <property type="molecule type" value="mRNA"/>
</dbReference>
<dbReference type="SFLD" id="SFLDS00019">
    <property type="entry name" value="Glutathione_Transferase_(cytos"/>
    <property type="match status" value="1"/>
</dbReference>
<dbReference type="GO" id="GO:0006749">
    <property type="term" value="P:glutathione metabolic process"/>
    <property type="evidence" value="ECO:0007669"/>
    <property type="project" value="TreeGrafter"/>
</dbReference>
<dbReference type="InterPro" id="IPR010987">
    <property type="entry name" value="Glutathione-S-Trfase_C-like"/>
</dbReference>
<dbReference type="FunFam" id="3.40.30.10:FF:000034">
    <property type="entry name" value="glutathione S-transferase 1"/>
    <property type="match status" value="1"/>
</dbReference>
<proteinExistence type="evidence at transcript level"/>
<dbReference type="PANTHER" id="PTHR43969:SF9">
    <property type="entry name" value="GLUTATHIONE S TRANSFERASE D10, ISOFORM A-RELATED"/>
    <property type="match status" value="1"/>
</dbReference>
<evidence type="ECO:0000259" key="2">
    <source>
        <dbReference type="PROSITE" id="PS50404"/>
    </source>
</evidence>
<dbReference type="PROSITE" id="PS50405">
    <property type="entry name" value="GST_CTER"/>
    <property type="match status" value="1"/>
</dbReference>
<dbReference type="InterPro" id="IPR036249">
    <property type="entry name" value="Thioredoxin-like_sf"/>
</dbReference>
<dbReference type="CDD" id="cd03177">
    <property type="entry name" value="GST_C_Delta_Epsilon"/>
    <property type="match status" value="1"/>
</dbReference>
<evidence type="ECO:0000256" key="1">
    <source>
        <dbReference type="ARBA" id="ARBA00011738"/>
    </source>
</evidence>
<reference evidence="4" key="1">
    <citation type="submission" date="2017-05" db="EMBL/GenBank/DDBJ databases">
        <authorList>
            <person name="Song R."/>
            <person name="Chenine A.L."/>
            <person name="Ruprecht R.M."/>
        </authorList>
    </citation>
    <scope>NUCLEOTIDE SEQUENCE</scope>
</reference>
<dbReference type="GO" id="GO:0004364">
    <property type="term" value="F:glutathione transferase activity"/>
    <property type="evidence" value="ECO:0007669"/>
    <property type="project" value="TreeGrafter"/>
</dbReference>
<dbReference type="InterPro" id="IPR040079">
    <property type="entry name" value="Glutathione_S-Trfase"/>
</dbReference>
<dbReference type="Gene3D" id="1.20.1050.10">
    <property type="match status" value="1"/>
</dbReference>
<name>A0A2R4FXH7_9CUCU</name>
<dbReference type="InterPro" id="IPR004046">
    <property type="entry name" value="GST_C"/>
</dbReference>
<keyword evidence="4" id="KW-0808">Transferase</keyword>
<dbReference type="AlphaFoldDB" id="A0A2R4FXH7"/>
<protein>
    <submittedName>
        <fullName evidence="4">Glutathione S-transferase e5</fullName>
    </submittedName>
</protein>
<dbReference type="Pfam" id="PF02798">
    <property type="entry name" value="GST_N"/>
    <property type="match status" value="1"/>
</dbReference>
<dbReference type="Pfam" id="PF14497">
    <property type="entry name" value="GST_C_3"/>
    <property type="match status" value="1"/>
</dbReference>
<sequence length="219" mass="24784">MAPILYTVMGSPPAGAVLYLAKVLGLELDLQQVNLLAGEHLKEDFLRKNPAHTVPVLEDDGFTVPESHAIMGYLVGKYGRPNDSLYPKNDIKRRALIDHRLHLDSSILSARGFLISKPLVLAGKKPSQEILDLLREGYSFLNKLLEQEGTYYVVGDLLSIADFSITAHVVNWNFFVKGWETDFPHLKAYIERMRKEEWINANAKSEAWLRPFFEAKMSA</sequence>
<evidence type="ECO:0000259" key="3">
    <source>
        <dbReference type="PROSITE" id="PS50405"/>
    </source>
</evidence>
<dbReference type="SUPFAM" id="SSF47616">
    <property type="entry name" value="GST C-terminal domain-like"/>
    <property type="match status" value="1"/>
</dbReference>
<dbReference type="InterPro" id="IPR036282">
    <property type="entry name" value="Glutathione-S-Trfase_C_sf"/>
</dbReference>
<organism evidence="4">
    <name type="scientific">Lissorhoptrus oryzophilus</name>
    <name type="common">rice water weevil</name>
    <dbReference type="NCBI Taxonomy" id="308863"/>
    <lineage>
        <taxon>Eukaryota</taxon>
        <taxon>Metazoa</taxon>
        <taxon>Ecdysozoa</taxon>
        <taxon>Arthropoda</taxon>
        <taxon>Hexapoda</taxon>
        <taxon>Insecta</taxon>
        <taxon>Pterygota</taxon>
        <taxon>Neoptera</taxon>
        <taxon>Endopterygota</taxon>
        <taxon>Coleoptera</taxon>
        <taxon>Polyphaga</taxon>
        <taxon>Cucujiformia</taxon>
        <taxon>Erirhinidae</taxon>
        <taxon>Erirhininae</taxon>
        <taxon>Lissorhoptrus</taxon>
    </lineage>
</organism>
<dbReference type="CDD" id="cd03045">
    <property type="entry name" value="GST_N_Delta_Epsilon"/>
    <property type="match status" value="1"/>
</dbReference>
<dbReference type="Gene3D" id="3.40.30.10">
    <property type="entry name" value="Glutaredoxin"/>
    <property type="match status" value="1"/>
</dbReference>
<dbReference type="SFLD" id="SFLDG00358">
    <property type="entry name" value="Main_(cytGST)"/>
    <property type="match status" value="1"/>
</dbReference>
<dbReference type="SUPFAM" id="SSF52833">
    <property type="entry name" value="Thioredoxin-like"/>
    <property type="match status" value="1"/>
</dbReference>
<dbReference type="PANTHER" id="PTHR43969">
    <property type="entry name" value="GLUTATHIONE S TRANSFERASE D10, ISOFORM A-RELATED"/>
    <property type="match status" value="1"/>
</dbReference>
<dbReference type="InterPro" id="IPR004045">
    <property type="entry name" value="Glutathione_S-Trfase_N"/>
</dbReference>
<evidence type="ECO:0000313" key="4">
    <source>
        <dbReference type="EMBL" id="AVT42201.1"/>
    </source>
</evidence>
<comment type="subunit">
    <text evidence="1">Homodimer.</text>
</comment>